<comment type="caution">
    <text evidence="1">The sequence shown here is derived from an EMBL/GenBank/DDBJ whole genome shotgun (WGS) entry which is preliminary data.</text>
</comment>
<proteinExistence type="predicted"/>
<evidence type="ECO:0000313" key="2">
    <source>
        <dbReference type="Proteomes" id="UP000287651"/>
    </source>
</evidence>
<dbReference type="EMBL" id="AMZH03000719">
    <property type="protein sequence ID" value="RRT82320.1"/>
    <property type="molecule type" value="Genomic_DNA"/>
</dbReference>
<protein>
    <submittedName>
        <fullName evidence="1">Uncharacterized protein</fullName>
    </submittedName>
</protein>
<dbReference type="GO" id="GO:0007015">
    <property type="term" value="P:actin filament organization"/>
    <property type="evidence" value="ECO:0007669"/>
    <property type="project" value="TreeGrafter"/>
</dbReference>
<dbReference type="Pfam" id="PF01213">
    <property type="entry name" value="CAP_N-CM"/>
    <property type="match status" value="1"/>
</dbReference>
<dbReference type="InterPro" id="IPR053950">
    <property type="entry name" value="CAP_N"/>
</dbReference>
<reference evidence="1 2" key="1">
    <citation type="journal article" date="2014" name="Agronomy (Basel)">
        <title>A Draft Genome Sequence for Ensete ventricosum, the Drought-Tolerant Tree Against Hunger.</title>
        <authorList>
            <person name="Harrison J."/>
            <person name="Moore K.A."/>
            <person name="Paszkiewicz K."/>
            <person name="Jones T."/>
            <person name="Grant M."/>
            <person name="Ambacheew D."/>
            <person name="Muzemil S."/>
            <person name="Studholme D.J."/>
        </authorList>
    </citation>
    <scope>NUCLEOTIDE SEQUENCE [LARGE SCALE GENOMIC DNA]</scope>
</reference>
<organism evidence="1 2">
    <name type="scientific">Ensete ventricosum</name>
    <name type="common">Abyssinian banana</name>
    <name type="synonym">Musa ensete</name>
    <dbReference type="NCBI Taxonomy" id="4639"/>
    <lineage>
        <taxon>Eukaryota</taxon>
        <taxon>Viridiplantae</taxon>
        <taxon>Streptophyta</taxon>
        <taxon>Embryophyta</taxon>
        <taxon>Tracheophyta</taxon>
        <taxon>Spermatophyta</taxon>
        <taxon>Magnoliopsida</taxon>
        <taxon>Liliopsida</taxon>
        <taxon>Zingiberales</taxon>
        <taxon>Musaceae</taxon>
        <taxon>Ensete</taxon>
    </lineage>
</organism>
<dbReference type="Gene3D" id="1.25.40.330">
    <property type="entry name" value="Adenylate cyclase-associated CAP, N-terminal domain"/>
    <property type="match status" value="1"/>
</dbReference>
<dbReference type="PANTHER" id="PTHR10652:SF0">
    <property type="entry name" value="ADENYLYL CYCLASE-ASSOCIATED PROTEIN"/>
    <property type="match status" value="1"/>
</dbReference>
<dbReference type="GO" id="GO:0008179">
    <property type="term" value="F:adenylate cyclase binding"/>
    <property type="evidence" value="ECO:0007669"/>
    <property type="project" value="TreeGrafter"/>
</dbReference>
<dbReference type="InterPro" id="IPR036222">
    <property type="entry name" value="CAP_N_sf"/>
</dbReference>
<dbReference type="AlphaFoldDB" id="A0A444EXS0"/>
<evidence type="ECO:0000313" key="1">
    <source>
        <dbReference type="EMBL" id="RRT82320.1"/>
    </source>
</evidence>
<dbReference type="PROSITE" id="PS01088">
    <property type="entry name" value="CAP_1"/>
    <property type="match status" value="1"/>
</dbReference>
<dbReference type="InterPro" id="IPR001837">
    <property type="entry name" value="Adenylate_cyclase-assoc_CAP"/>
</dbReference>
<name>A0A444EXS0_ENSVE</name>
<dbReference type="GO" id="GO:0019933">
    <property type="term" value="P:cAMP-mediated signaling"/>
    <property type="evidence" value="ECO:0007669"/>
    <property type="project" value="TreeGrafter"/>
</dbReference>
<dbReference type="SUPFAM" id="SSF101278">
    <property type="entry name" value="N-terminal domain of adenylylcyclase associated protein, CAP"/>
    <property type="match status" value="1"/>
</dbReference>
<dbReference type="Pfam" id="PF21938">
    <property type="entry name" value="CAP_N"/>
    <property type="match status" value="1"/>
</dbReference>
<accession>A0A444EXS0</accession>
<dbReference type="GO" id="GO:0005737">
    <property type="term" value="C:cytoplasm"/>
    <property type="evidence" value="ECO:0007669"/>
    <property type="project" value="TreeGrafter"/>
</dbReference>
<gene>
    <name evidence="1" type="ORF">B296_00000682</name>
</gene>
<dbReference type="Proteomes" id="UP000287651">
    <property type="component" value="Unassembled WGS sequence"/>
</dbReference>
<dbReference type="InterPro" id="IPR018106">
    <property type="entry name" value="CAP_CS_N"/>
</dbReference>
<dbReference type="PANTHER" id="PTHR10652">
    <property type="entry name" value="ADENYLYL CYCLASE-ASSOCIATED PROTEIN"/>
    <property type="match status" value="1"/>
</dbReference>
<dbReference type="GO" id="GO:0003779">
    <property type="term" value="F:actin binding"/>
    <property type="evidence" value="ECO:0007669"/>
    <property type="project" value="InterPro"/>
</dbReference>
<sequence length="150" mass="15830">MEQQLLTRLEAAVARLEALASAGSAPSASSRDLTDAAPLDPAISAFDEMVANSLGRVSAAAGKIGGQVLDATKIIEEAFTVLKELLITAKQRQKPDVAGLPEFLKPLNDVILKANSMAEGKRSEYFNHLKAASDSLTALAWIAYMGKDCG</sequence>
<dbReference type="InterPro" id="IPR013992">
    <property type="entry name" value="Adenylate_cyclase-assoc_CAP_N"/>
</dbReference>